<dbReference type="AlphaFoldDB" id="A0A4Y8WCJ2"/>
<gene>
    <name evidence="1" type="ORF">ELS82_18575</name>
</gene>
<reference evidence="1 2" key="1">
    <citation type="submission" date="2019-01" db="EMBL/GenBank/DDBJ databases">
        <title>Vibrio BEI176 sp. nov, a marine bacterium isolated from China: eastern marignal seas.</title>
        <authorList>
            <person name="Li B."/>
        </authorList>
    </citation>
    <scope>NUCLEOTIDE SEQUENCE [LARGE SCALE GENOMIC DNA]</scope>
    <source>
        <strain evidence="1 2">BEI176</strain>
    </source>
</reference>
<dbReference type="EMBL" id="SATR01000035">
    <property type="protein sequence ID" value="TFH90088.1"/>
    <property type="molecule type" value="Genomic_DNA"/>
</dbReference>
<evidence type="ECO:0000313" key="1">
    <source>
        <dbReference type="EMBL" id="TFH90088.1"/>
    </source>
</evidence>
<proteinExistence type="predicted"/>
<dbReference type="RefSeq" id="WP_134836805.1">
    <property type="nucleotide sequence ID" value="NZ_SATR01000035.1"/>
</dbReference>
<dbReference type="Proteomes" id="UP000297753">
    <property type="component" value="Unassembled WGS sequence"/>
</dbReference>
<dbReference type="OrthoDB" id="5906098at2"/>
<protein>
    <recommendedName>
        <fullName evidence="3">DNA-binding protein</fullName>
    </recommendedName>
</protein>
<evidence type="ECO:0008006" key="3">
    <source>
        <dbReference type="Google" id="ProtNLM"/>
    </source>
</evidence>
<keyword evidence="2" id="KW-1185">Reference proteome</keyword>
<organism evidence="1 2">
    <name type="scientific">Vibrio ouci</name>
    <dbReference type="NCBI Taxonomy" id="2499078"/>
    <lineage>
        <taxon>Bacteria</taxon>
        <taxon>Pseudomonadati</taxon>
        <taxon>Pseudomonadota</taxon>
        <taxon>Gammaproteobacteria</taxon>
        <taxon>Vibrionales</taxon>
        <taxon>Vibrionaceae</taxon>
        <taxon>Vibrio</taxon>
    </lineage>
</organism>
<sequence>MSQLLSPPPPCPYVTVDYYCNLSGLAEGTVKQFIDEGRIIIKPKTKPREKTLINMVAMTEMAAREAMEQLG</sequence>
<accession>A0A4Y8WCJ2</accession>
<evidence type="ECO:0000313" key="2">
    <source>
        <dbReference type="Proteomes" id="UP000297753"/>
    </source>
</evidence>
<comment type="caution">
    <text evidence="1">The sequence shown here is derived from an EMBL/GenBank/DDBJ whole genome shotgun (WGS) entry which is preliminary data.</text>
</comment>
<name>A0A4Y8WCJ2_9VIBR</name>